<sequence length="112" mass="13063">RSFFTDQEVRLVTERRLKYIRTAKYYTLIPPDLKKKDDLLYYKAAGSFRGTLNTYSEVIDTITSFFVRYYIYFAFFGKPIRHGLVPDRDYPIGDASAKAESLGTRAYFTLGD</sequence>
<dbReference type="Proteomes" id="UP001148312">
    <property type="component" value="Unassembled WGS sequence"/>
</dbReference>
<name>A0A9X0BZA2_9EURO</name>
<dbReference type="AlphaFoldDB" id="A0A9X0BZA2"/>
<dbReference type="GeneID" id="81622994"/>
<accession>A0A9X0BZA2</accession>
<evidence type="ECO:0000313" key="1">
    <source>
        <dbReference type="EMBL" id="KAJ5491575.1"/>
    </source>
</evidence>
<reference evidence="1" key="2">
    <citation type="journal article" date="2023" name="IMA Fungus">
        <title>Comparative genomic study of the Penicillium genus elucidates a diverse pangenome and 15 lateral gene transfer events.</title>
        <authorList>
            <person name="Petersen C."/>
            <person name="Sorensen T."/>
            <person name="Nielsen M.R."/>
            <person name="Sondergaard T.E."/>
            <person name="Sorensen J.L."/>
            <person name="Fitzpatrick D.A."/>
            <person name="Frisvad J.C."/>
            <person name="Nielsen K.L."/>
        </authorList>
    </citation>
    <scope>NUCLEOTIDE SEQUENCE</scope>
    <source>
        <strain evidence="1">IBT 30728</strain>
    </source>
</reference>
<feature type="non-terminal residue" evidence="1">
    <location>
        <position position="112"/>
    </location>
</feature>
<keyword evidence="2" id="KW-1185">Reference proteome</keyword>
<evidence type="ECO:0000313" key="2">
    <source>
        <dbReference type="Proteomes" id="UP001148312"/>
    </source>
</evidence>
<proteinExistence type="predicted"/>
<organism evidence="1 2">
    <name type="scientific">Penicillium diatomitis</name>
    <dbReference type="NCBI Taxonomy" id="2819901"/>
    <lineage>
        <taxon>Eukaryota</taxon>
        <taxon>Fungi</taxon>
        <taxon>Dikarya</taxon>
        <taxon>Ascomycota</taxon>
        <taxon>Pezizomycotina</taxon>
        <taxon>Eurotiomycetes</taxon>
        <taxon>Eurotiomycetidae</taxon>
        <taxon>Eurotiales</taxon>
        <taxon>Aspergillaceae</taxon>
        <taxon>Penicillium</taxon>
    </lineage>
</organism>
<protein>
    <submittedName>
        <fullName evidence="1">Uncharacterized protein</fullName>
    </submittedName>
</protein>
<reference evidence="1" key="1">
    <citation type="submission" date="2022-12" db="EMBL/GenBank/DDBJ databases">
        <authorList>
            <person name="Petersen C."/>
        </authorList>
    </citation>
    <scope>NUCLEOTIDE SEQUENCE</scope>
    <source>
        <strain evidence="1">IBT 30728</strain>
    </source>
</reference>
<gene>
    <name evidence="1" type="ORF">N7539_003142</name>
</gene>
<dbReference type="RefSeq" id="XP_056792704.1">
    <property type="nucleotide sequence ID" value="XM_056932745.1"/>
</dbReference>
<dbReference type="EMBL" id="JAPWDQ010000003">
    <property type="protein sequence ID" value="KAJ5491575.1"/>
    <property type="molecule type" value="Genomic_DNA"/>
</dbReference>
<comment type="caution">
    <text evidence="1">The sequence shown here is derived from an EMBL/GenBank/DDBJ whole genome shotgun (WGS) entry which is preliminary data.</text>
</comment>